<gene>
    <name evidence="1" type="ORF">ACFFNY_25605</name>
</gene>
<dbReference type="Gene3D" id="3.40.50.1000">
    <property type="entry name" value="HAD superfamily/HAD-like"/>
    <property type="match status" value="2"/>
</dbReference>
<keyword evidence="2" id="KW-1185">Reference proteome</keyword>
<dbReference type="Pfam" id="PF13242">
    <property type="entry name" value="Hydrolase_like"/>
    <property type="match status" value="1"/>
</dbReference>
<dbReference type="InterPro" id="IPR006357">
    <property type="entry name" value="HAD-SF_hydro_IIA"/>
</dbReference>
<dbReference type="SUPFAM" id="SSF56784">
    <property type="entry name" value="HAD-like"/>
    <property type="match status" value="1"/>
</dbReference>
<reference evidence="1 2" key="1">
    <citation type="submission" date="2024-09" db="EMBL/GenBank/DDBJ databases">
        <authorList>
            <person name="Sun Q."/>
            <person name="Mori K."/>
        </authorList>
    </citation>
    <scope>NUCLEOTIDE SEQUENCE [LARGE SCALE GENOMIC DNA]</scope>
    <source>
        <strain evidence="1 2">JCM 12520</strain>
    </source>
</reference>
<organism evidence="1 2">
    <name type="scientific">Paenibacillus hodogayensis</name>
    <dbReference type="NCBI Taxonomy" id="279208"/>
    <lineage>
        <taxon>Bacteria</taxon>
        <taxon>Bacillati</taxon>
        <taxon>Bacillota</taxon>
        <taxon>Bacilli</taxon>
        <taxon>Bacillales</taxon>
        <taxon>Paenibacillaceae</taxon>
        <taxon>Paenibacillus</taxon>
    </lineage>
</organism>
<proteinExistence type="predicted"/>
<dbReference type="PANTHER" id="PTHR19288">
    <property type="entry name" value="4-NITROPHENYLPHOSPHATASE-RELATED"/>
    <property type="match status" value="1"/>
</dbReference>
<dbReference type="NCBIfam" id="TIGR01460">
    <property type="entry name" value="HAD-SF-IIA"/>
    <property type="match status" value="1"/>
</dbReference>
<evidence type="ECO:0000313" key="2">
    <source>
        <dbReference type="Proteomes" id="UP001589619"/>
    </source>
</evidence>
<dbReference type="InterPro" id="IPR036412">
    <property type="entry name" value="HAD-like_sf"/>
</dbReference>
<dbReference type="Proteomes" id="UP001589619">
    <property type="component" value="Unassembled WGS sequence"/>
</dbReference>
<evidence type="ECO:0000313" key="1">
    <source>
        <dbReference type="EMBL" id="MFB9754964.1"/>
    </source>
</evidence>
<protein>
    <submittedName>
        <fullName evidence="1">HAD-IIA family hydrolase</fullName>
    </submittedName>
</protein>
<dbReference type="Pfam" id="PF13344">
    <property type="entry name" value="Hydrolase_6"/>
    <property type="match status" value="1"/>
</dbReference>
<keyword evidence="1" id="KW-0378">Hydrolase</keyword>
<comment type="caution">
    <text evidence="1">The sequence shown here is derived from an EMBL/GenBank/DDBJ whole genome shotgun (WGS) entry which is preliminary data.</text>
</comment>
<dbReference type="RefSeq" id="WP_344909093.1">
    <property type="nucleotide sequence ID" value="NZ_BAAAYO010000007.1"/>
</dbReference>
<accession>A0ABV5W319</accession>
<name>A0ABV5W319_9BACL</name>
<dbReference type="InterPro" id="IPR023214">
    <property type="entry name" value="HAD_sf"/>
</dbReference>
<sequence>MQERRAIEVNVGHLAQLQTYFFDLDGCVYYGDQPAPGARELLERLRSEGRNVGFITNNSRQTAEEVAAKLRRFGIRVAPGEIVTAADAVGYYLAERYGKAKVKVAGSEALRKSIAACGHAVLSDRSDERADFVAVSRDVDFTYEKLQWIAAESARGAMIVAANPDLHHPGVDGIRVPETGALVAAIEAVCSTAAEIIGKPEPYLFVRGMRLHGSSPEQCIMVGDNAETDIRGARRAGMRSIWLAGDHTPVGLGQTDLAPDLIVRNMRELYEWYTLAVNGRMRLPMTGE</sequence>
<dbReference type="EMBL" id="JBHMAG010000017">
    <property type="protein sequence ID" value="MFB9754964.1"/>
    <property type="molecule type" value="Genomic_DNA"/>
</dbReference>
<dbReference type="PANTHER" id="PTHR19288:SF46">
    <property type="entry name" value="HALOACID DEHALOGENASE-LIKE HYDROLASE DOMAIN-CONTAINING PROTEIN 2"/>
    <property type="match status" value="1"/>
</dbReference>
<dbReference type="GO" id="GO:0016787">
    <property type="term" value="F:hydrolase activity"/>
    <property type="evidence" value="ECO:0007669"/>
    <property type="project" value="UniProtKB-KW"/>
</dbReference>